<protein>
    <recommendedName>
        <fullName evidence="2">FHA domain-containing protein</fullName>
    </recommendedName>
</protein>
<reference evidence="3 4" key="1">
    <citation type="submission" date="2022-05" db="EMBL/GenBank/DDBJ databases">
        <authorList>
            <consortium name="Genoscope - CEA"/>
            <person name="William W."/>
        </authorList>
    </citation>
    <scope>NUCLEOTIDE SEQUENCE [LARGE SCALE GENOMIC DNA]</scope>
</reference>
<evidence type="ECO:0000259" key="2">
    <source>
        <dbReference type="PROSITE" id="PS50006"/>
    </source>
</evidence>
<dbReference type="EMBL" id="CALNXJ010000012">
    <property type="protein sequence ID" value="CAH3111303.1"/>
    <property type="molecule type" value="Genomic_DNA"/>
</dbReference>
<dbReference type="InterPro" id="IPR000253">
    <property type="entry name" value="FHA_dom"/>
</dbReference>
<dbReference type="Gene3D" id="6.10.250.1290">
    <property type="match status" value="1"/>
</dbReference>
<dbReference type="Gene3D" id="2.60.200.20">
    <property type="match status" value="1"/>
</dbReference>
<feature type="domain" description="FHA" evidence="2">
    <location>
        <begin position="50"/>
        <end position="102"/>
    </location>
</feature>
<dbReference type="Pfam" id="PF00498">
    <property type="entry name" value="FHA"/>
    <property type="match status" value="1"/>
</dbReference>
<name>A0AAU9WGG0_9CNID</name>
<dbReference type="InterPro" id="IPR008984">
    <property type="entry name" value="SMAD_FHA_dom_sf"/>
</dbReference>
<evidence type="ECO:0000313" key="4">
    <source>
        <dbReference type="Proteomes" id="UP001159428"/>
    </source>
</evidence>
<feature type="region of interest" description="Disordered" evidence="1">
    <location>
        <begin position="344"/>
        <end position="364"/>
    </location>
</feature>
<gene>
    <name evidence="3" type="ORF">PMEA_00004033</name>
</gene>
<evidence type="ECO:0000313" key="3">
    <source>
        <dbReference type="EMBL" id="CAH3111303.1"/>
    </source>
</evidence>
<dbReference type="SMART" id="SM00240">
    <property type="entry name" value="FHA"/>
    <property type="match status" value="1"/>
</dbReference>
<feature type="region of interest" description="Disordered" evidence="1">
    <location>
        <begin position="278"/>
        <end position="310"/>
    </location>
</feature>
<dbReference type="FunFam" id="2.60.200.20:FF:000019">
    <property type="entry name" value="Nuclear inhibitor of protein phosphatase"/>
    <property type="match status" value="1"/>
</dbReference>
<dbReference type="Proteomes" id="UP001159428">
    <property type="component" value="Unassembled WGS sequence"/>
</dbReference>
<dbReference type="PROSITE" id="PS50006">
    <property type="entry name" value="FHA_DOMAIN"/>
    <property type="match status" value="1"/>
</dbReference>
<organism evidence="3 4">
    <name type="scientific">Pocillopora meandrina</name>
    <dbReference type="NCBI Taxonomy" id="46732"/>
    <lineage>
        <taxon>Eukaryota</taxon>
        <taxon>Metazoa</taxon>
        <taxon>Cnidaria</taxon>
        <taxon>Anthozoa</taxon>
        <taxon>Hexacorallia</taxon>
        <taxon>Scleractinia</taxon>
        <taxon>Astrocoeniina</taxon>
        <taxon>Pocilloporidae</taxon>
        <taxon>Pocillopora</taxon>
    </lineage>
</organism>
<feature type="region of interest" description="Disordered" evidence="1">
    <location>
        <begin position="131"/>
        <end position="164"/>
    </location>
</feature>
<sequence>MAATKTSVPANNPPFDVPGWAGKPPQGLHLDVMKQTNLVEKLIIDQKPYYLFGRNKEACDFNLEHTSCSRVHAALVFHKHLNRSFLIDLKSTHGTFIGTIRLEPQKPTQVQVDSVIRFGASSRSYVLREKPAIPNTGLKQADDSGKMEDDNEESSKGGLLGLPESDTELDDLTEFNTAHNKRISSLGIEEGSTKLTGVTSLKRKRRSSLSVQFREGEEIINPEDIDPTVGKFRNMVQTSIVIPNKKMRGPVSPVGSLTENITRRLQSFPYSQGLYSNLPGTGGVPEPTSPTSPTAQHKPRMSITSAPDVSSPELAEVPVHHAPEPIPTGPVVQNATMIIAEAPKKKKYAKEAWPGKKPTPSLLI</sequence>
<comment type="caution">
    <text evidence="3">The sequence shown here is derived from an EMBL/GenBank/DDBJ whole genome shotgun (WGS) entry which is preliminary data.</text>
</comment>
<dbReference type="CDD" id="cd22674">
    <property type="entry name" value="FHA_PPP1R8"/>
    <property type="match status" value="1"/>
</dbReference>
<dbReference type="PANTHER" id="PTHR23308">
    <property type="entry name" value="NUCLEAR INHIBITOR OF PROTEIN PHOSPHATASE-1"/>
    <property type="match status" value="1"/>
</dbReference>
<proteinExistence type="predicted"/>
<keyword evidence="4" id="KW-1185">Reference proteome</keyword>
<dbReference type="SUPFAM" id="SSF49879">
    <property type="entry name" value="SMAD/FHA domain"/>
    <property type="match status" value="1"/>
</dbReference>
<accession>A0AAU9WGG0</accession>
<dbReference type="InterPro" id="IPR050923">
    <property type="entry name" value="Cell_Proc_Reg/RNA_Proc"/>
</dbReference>
<dbReference type="AlphaFoldDB" id="A0AAU9WGG0"/>
<evidence type="ECO:0000256" key="1">
    <source>
        <dbReference type="SAM" id="MobiDB-lite"/>
    </source>
</evidence>